<feature type="transmembrane region" description="Helical" evidence="8">
    <location>
        <begin position="59"/>
        <end position="83"/>
    </location>
</feature>
<keyword evidence="7 8" id="KW-0924">Ammonia transport</keyword>
<evidence type="ECO:0000313" key="10">
    <source>
        <dbReference type="EMBL" id="SFR84218.1"/>
    </source>
</evidence>
<dbReference type="Gene3D" id="1.10.3430.10">
    <property type="entry name" value="Ammonium transporter AmtB like domains"/>
    <property type="match status" value="1"/>
</dbReference>
<name>A0A1I6JZB8_9FIRM</name>
<sequence length="421" mass="44545">MENLDLQTLADMPLLINIVWTMLAAVLVYFMQAGFAMVEAGFTRAKNAGNIIMKNMMDFVMGSLFFFMIGFSLMFGDSIGGFLGGSGFFNPTSLADEAGMFNGLPIGVYMIFQTVFCATAATIVSGSMAERTKFSAYLVYSACISVFIYPITGHWIWGGGWLSQLGFHDFAGSTAVHALGGWCALVGAKILGPRIGKYKDGVPQAIPGHNLPIGALGVFILWFCWFGFNCGSTTAATTTLGDIAMTTNLAAVAATLATLILTWVRYGKPDVSMTLNGSLAGLVGITAGCDVVSYWGAIAIGLICGISVVFVIEFVDKVLKIDDPVGATGVHWACGIIGTLLVGFFSTSEEVGLGIFYGGGELFLKQLAGVASVGAYTLVAAFIIFTIINKTIGLRVSAQEEEDGLDIHEHGCSAYTDFPSK</sequence>
<evidence type="ECO:0000256" key="6">
    <source>
        <dbReference type="ARBA" id="ARBA00023136"/>
    </source>
</evidence>
<evidence type="ECO:0000256" key="8">
    <source>
        <dbReference type="RuleBase" id="RU362002"/>
    </source>
</evidence>
<keyword evidence="3 8" id="KW-0813">Transport</keyword>
<feature type="transmembrane region" description="Helical" evidence="8">
    <location>
        <begin position="271"/>
        <end position="288"/>
    </location>
</feature>
<evidence type="ECO:0000256" key="3">
    <source>
        <dbReference type="ARBA" id="ARBA00022448"/>
    </source>
</evidence>
<keyword evidence="6 8" id="KW-0472">Membrane</keyword>
<feature type="transmembrane region" description="Helical" evidence="8">
    <location>
        <begin position="367"/>
        <end position="388"/>
    </location>
</feature>
<feature type="transmembrane region" description="Helical" evidence="8">
    <location>
        <begin position="243"/>
        <end position="264"/>
    </location>
</feature>
<feature type="transmembrane region" description="Helical" evidence="8">
    <location>
        <begin position="14"/>
        <end position="38"/>
    </location>
</feature>
<dbReference type="InterPro" id="IPR024041">
    <property type="entry name" value="NH4_transpt_AmtB-like_dom"/>
</dbReference>
<evidence type="ECO:0000256" key="5">
    <source>
        <dbReference type="ARBA" id="ARBA00022989"/>
    </source>
</evidence>
<dbReference type="GO" id="GO:0097272">
    <property type="term" value="P:ammonium homeostasis"/>
    <property type="evidence" value="ECO:0007669"/>
    <property type="project" value="TreeGrafter"/>
</dbReference>
<gene>
    <name evidence="10" type="ORF">SAMN05661086_02107</name>
</gene>
<organism evidence="10 11">
    <name type="scientific">Anaeromicropila populeti</name>
    <dbReference type="NCBI Taxonomy" id="37658"/>
    <lineage>
        <taxon>Bacteria</taxon>
        <taxon>Bacillati</taxon>
        <taxon>Bacillota</taxon>
        <taxon>Clostridia</taxon>
        <taxon>Lachnospirales</taxon>
        <taxon>Lachnospiraceae</taxon>
        <taxon>Anaeromicropila</taxon>
    </lineage>
</organism>
<feature type="transmembrane region" description="Helical" evidence="8">
    <location>
        <begin position="327"/>
        <end position="347"/>
    </location>
</feature>
<dbReference type="PANTHER" id="PTHR11730">
    <property type="entry name" value="AMMONIUM TRANSPORTER"/>
    <property type="match status" value="1"/>
</dbReference>
<feature type="transmembrane region" description="Helical" evidence="8">
    <location>
        <begin position="137"/>
        <end position="158"/>
    </location>
</feature>
<dbReference type="InterPro" id="IPR029020">
    <property type="entry name" value="Ammonium/urea_transptr"/>
</dbReference>
<evidence type="ECO:0000256" key="2">
    <source>
        <dbReference type="ARBA" id="ARBA00005887"/>
    </source>
</evidence>
<dbReference type="AlphaFoldDB" id="A0A1I6JZB8"/>
<dbReference type="GO" id="GO:0005886">
    <property type="term" value="C:plasma membrane"/>
    <property type="evidence" value="ECO:0007669"/>
    <property type="project" value="UniProtKB-SubCell"/>
</dbReference>
<accession>A0A1I6JZB8</accession>
<feature type="transmembrane region" description="Helical" evidence="8">
    <location>
        <begin position="170"/>
        <end position="191"/>
    </location>
</feature>
<feature type="transmembrane region" description="Helical" evidence="8">
    <location>
        <begin position="211"/>
        <end position="228"/>
    </location>
</feature>
<keyword evidence="5 8" id="KW-1133">Transmembrane helix</keyword>
<feature type="transmembrane region" description="Helical" evidence="8">
    <location>
        <begin position="103"/>
        <end position="125"/>
    </location>
</feature>
<comment type="similarity">
    <text evidence="2 8">Belongs to the ammonia transporter channel (TC 1.A.11.2) family.</text>
</comment>
<keyword evidence="4 8" id="KW-0812">Transmembrane</keyword>
<dbReference type="STRING" id="37658.SAMN05661086_02107"/>
<evidence type="ECO:0000256" key="1">
    <source>
        <dbReference type="ARBA" id="ARBA00004141"/>
    </source>
</evidence>
<dbReference type="NCBIfam" id="TIGR00836">
    <property type="entry name" value="amt"/>
    <property type="match status" value="1"/>
</dbReference>
<keyword evidence="11" id="KW-1185">Reference proteome</keyword>
<comment type="subcellular location">
    <subcellularLocation>
        <location evidence="8">Cell membrane</location>
        <topology evidence="8">Multi-pass membrane protein</topology>
    </subcellularLocation>
    <subcellularLocation>
        <location evidence="1">Membrane</location>
        <topology evidence="1">Multi-pass membrane protein</topology>
    </subcellularLocation>
</comment>
<evidence type="ECO:0000256" key="7">
    <source>
        <dbReference type="ARBA" id="ARBA00023177"/>
    </source>
</evidence>
<dbReference type="EMBL" id="FOYZ01000007">
    <property type="protein sequence ID" value="SFR84218.1"/>
    <property type="molecule type" value="Genomic_DNA"/>
</dbReference>
<reference evidence="10 11" key="1">
    <citation type="submission" date="2016-10" db="EMBL/GenBank/DDBJ databases">
        <authorList>
            <person name="de Groot N.N."/>
        </authorList>
    </citation>
    <scope>NUCLEOTIDE SEQUENCE [LARGE SCALE GENOMIC DNA]</scope>
    <source>
        <strain evidence="10 11">743A</strain>
    </source>
</reference>
<evidence type="ECO:0000259" key="9">
    <source>
        <dbReference type="Pfam" id="PF00909"/>
    </source>
</evidence>
<dbReference type="InterPro" id="IPR001905">
    <property type="entry name" value="Ammonium_transpt"/>
</dbReference>
<dbReference type="Pfam" id="PF00909">
    <property type="entry name" value="Ammonium_transp"/>
    <property type="match status" value="1"/>
</dbReference>
<dbReference type="Proteomes" id="UP000199659">
    <property type="component" value="Unassembled WGS sequence"/>
</dbReference>
<dbReference type="PANTHER" id="PTHR11730:SF89">
    <property type="entry name" value="AMMONIUM TRANSPORTER SLL0108-RELATED"/>
    <property type="match status" value="1"/>
</dbReference>
<evidence type="ECO:0000313" key="11">
    <source>
        <dbReference type="Proteomes" id="UP000199659"/>
    </source>
</evidence>
<protein>
    <recommendedName>
        <fullName evidence="8">Ammonium transporter</fullName>
    </recommendedName>
</protein>
<evidence type="ECO:0000256" key="4">
    <source>
        <dbReference type="ARBA" id="ARBA00022692"/>
    </source>
</evidence>
<feature type="domain" description="Ammonium transporter AmtB-like" evidence="9">
    <location>
        <begin position="19"/>
        <end position="415"/>
    </location>
</feature>
<proteinExistence type="inferred from homology"/>
<dbReference type="RefSeq" id="WP_177214679.1">
    <property type="nucleotide sequence ID" value="NZ_FOYZ01000007.1"/>
</dbReference>
<dbReference type="GO" id="GO:0008519">
    <property type="term" value="F:ammonium channel activity"/>
    <property type="evidence" value="ECO:0007669"/>
    <property type="project" value="InterPro"/>
</dbReference>
<dbReference type="SUPFAM" id="SSF111352">
    <property type="entry name" value="Ammonium transporter"/>
    <property type="match status" value="1"/>
</dbReference>
<feature type="transmembrane region" description="Helical" evidence="8">
    <location>
        <begin position="294"/>
        <end position="315"/>
    </location>
</feature>